<feature type="domain" description="GS beta-grasp" evidence="8">
    <location>
        <begin position="15"/>
        <end position="102"/>
    </location>
</feature>
<evidence type="ECO:0000313" key="10">
    <source>
        <dbReference type="EMBL" id="PIS41402.1"/>
    </source>
</evidence>
<protein>
    <submittedName>
        <fullName evidence="10">Glutamine synthetase</fullName>
    </submittedName>
</protein>
<dbReference type="InterPro" id="IPR027303">
    <property type="entry name" value="Gln_synth_gly_rich_site"/>
</dbReference>
<dbReference type="InterPro" id="IPR008147">
    <property type="entry name" value="Gln_synt_N"/>
</dbReference>
<evidence type="ECO:0000256" key="6">
    <source>
        <dbReference type="PROSITE-ProRule" id="PRU01330"/>
    </source>
</evidence>
<accession>A0A2H0YUI9</accession>
<evidence type="ECO:0000256" key="2">
    <source>
        <dbReference type="ARBA" id="ARBA00022598"/>
    </source>
</evidence>
<keyword evidence="3" id="KW-0547">Nucleotide-binding</keyword>
<comment type="cofactor">
    <cofactor evidence="1">
        <name>Mg(2+)</name>
        <dbReference type="ChEBI" id="CHEBI:18420"/>
    </cofactor>
</comment>
<keyword evidence="4" id="KW-0067">ATP-binding</keyword>
<dbReference type="GO" id="GO:0004356">
    <property type="term" value="F:glutamine synthetase activity"/>
    <property type="evidence" value="ECO:0007669"/>
    <property type="project" value="InterPro"/>
</dbReference>
<evidence type="ECO:0000256" key="1">
    <source>
        <dbReference type="ARBA" id="ARBA00001946"/>
    </source>
</evidence>
<dbReference type="InterPro" id="IPR014746">
    <property type="entry name" value="Gln_synth/guanido_kin_cat_dom"/>
</dbReference>
<dbReference type="PANTHER" id="PTHR43785">
    <property type="entry name" value="GAMMA-GLUTAMYLPUTRESCINE SYNTHETASE"/>
    <property type="match status" value="1"/>
</dbReference>
<dbReference type="EMBL" id="PEXV01000112">
    <property type="protein sequence ID" value="PIS41402.1"/>
    <property type="molecule type" value="Genomic_DNA"/>
</dbReference>
<dbReference type="InterPro" id="IPR036651">
    <property type="entry name" value="Gln_synt_N_sf"/>
</dbReference>
<dbReference type="PROSITE" id="PS00181">
    <property type="entry name" value="GLNA_ATP"/>
    <property type="match status" value="1"/>
</dbReference>
<dbReference type="Gene3D" id="3.10.20.70">
    <property type="entry name" value="Glutamine synthetase, N-terminal domain"/>
    <property type="match status" value="1"/>
</dbReference>
<dbReference type="Gene3D" id="3.30.590.10">
    <property type="entry name" value="Glutamine synthetase/guanido kinase, catalytic domain"/>
    <property type="match status" value="1"/>
</dbReference>
<evidence type="ECO:0000259" key="9">
    <source>
        <dbReference type="PROSITE" id="PS51987"/>
    </source>
</evidence>
<dbReference type="PROSITE" id="PS51986">
    <property type="entry name" value="GS_BETA_GRASP"/>
    <property type="match status" value="1"/>
</dbReference>
<evidence type="ECO:0000259" key="8">
    <source>
        <dbReference type="PROSITE" id="PS51986"/>
    </source>
</evidence>
<dbReference type="SUPFAM" id="SSF55931">
    <property type="entry name" value="Glutamine synthetase/guanido kinase"/>
    <property type="match status" value="1"/>
</dbReference>
<evidence type="ECO:0000256" key="5">
    <source>
        <dbReference type="ARBA" id="ARBA00022842"/>
    </source>
</evidence>
<reference evidence="11" key="1">
    <citation type="submission" date="2017-09" db="EMBL/GenBank/DDBJ databases">
        <title>Depth-based differentiation of microbial function through sediment-hosted aquifers and enrichment of novel symbionts in the deep terrestrial subsurface.</title>
        <authorList>
            <person name="Probst A.J."/>
            <person name="Ladd B."/>
            <person name="Jarett J.K."/>
            <person name="Geller-Mcgrath D.E."/>
            <person name="Sieber C.M.K."/>
            <person name="Emerson J.B."/>
            <person name="Anantharaman K."/>
            <person name="Thomas B.C."/>
            <person name="Malmstrom R."/>
            <person name="Stieglmeier M."/>
            <person name="Klingl A."/>
            <person name="Woyke T."/>
            <person name="Ryan C.M."/>
            <person name="Banfield J.F."/>
        </authorList>
    </citation>
    <scope>NUCLEOTIDE SEQUENCE [LARGE SCALE GENOMIC DNA]</scope>
</reference>
<name>A0A2H0YUI9_9BACT</name>
<dbReference type="PROSITE" id="PS51987">
    <property type="entry name" value="GS_CATALYTIC"/>
    <property type="match status" value="1"/>
</dbReference>
<dbReference type="Pfam" id="PF03951">
    <property type="entry name" value="Gln-synt_N"/>
    <property type="match status" value="1"/>
</dbReference>
<dbReference type="SMART" id="SM01230">
    <property type="entry name" value="Gln-synt_C"/>
    <property type="match status" value="1"/>
</dbReference>
<dbReference type="GO" id="GO:0005524">
    <property type="term" value="F:ATP binding"/>
    <property type="evidence" value="ECO:0007669"/>
    <property type="project" value="UniProtKB-KW"/>
</dbReference>
<keyword evidence="5" id="KW-0460">Magnesium</keyword>
<dbReference type="Proteomes" id="UP000228711">
    <property type="component" value="Unassembled WGS sequence"/>
</dbReference>
<dbReference type="SUPFAM" id="SSF54368">
    <property type="entry name" value="Glutamine synthetase, N-terminal domain"/>
    <property type="match status" value="1"/>
</dbReference>
<comment type="caution">
    <text evidence="10">The sequence shown here is derived from an EMBL/GenBank/DDBJ whole genome shotgun (WGS) entry which is preliminary data.</text>
</comment>
<organism evidence="10 11">
    <name type="scientific">Candidatus Kerfeldbacteria bacterium CG08_land_8_20_14_0_20_42_7</name>
    <dbReference type="NCBI Taxonomy" id="2014245"/>
    <lineage>
        <taxon>Bacteria</taxon>
        <taxon>Candidatus Kerfeldiibacteriota</taxon>
    </lineage>
</organism>
<evidence type="ECO:0000256" key="7">
    <source>
        <dbReference type="RuleBase" id="RU000384"/>
    </source>
</evidence>
<dbReference type="InterPro" id="IPR008146">
    <property type="entry name" value="Gln_synth_cat_dom"/>
</dbReference>
<evidence type="ECO:0000313" key="11">
    <source>
        <dbReference type="Proteomes" id="UP000228711"/>
    </source>
</evidence>
<dbReference type="AlphaFoldDB" id="A0A2H0YUI9"/>
<evidence type="ECO:0000256" key="4">
    <source>
        <dbReference type="ARBA" id="ARBA00022840"/>
    </source>
</evidence>
<dbReference type="GO" id="GO:0006542">
    <property type="term" value="P:glutamine biosynthetic process"/>
    <property type="evidence" value="ECO:0007669"/>
    <property type="project" value="InterPro"/>
</dbReference>
<dbReference type="Pfam" id="PF00120">
    <property type="entry name" value="Gln-synt_C"/>
    <property type="match status" value="1"/>
</dbReference>
<dbReference type="PANTHER" id="PTHR43785:SF12">
    <property type="entry name" value="TYPE-1 GLUTAMINE SYNTHETASE 2"/>
    <property type="match status" value="1"/>
</dbReference>
<comment type="similarity">
    <text evidence="6 7">Belongs to the glutamine synthetase family.</text>
</comment>
<keyword evidence="2" id="KW-0436">Ligase</keyword>
<evidence type="ECO:0000256" key="3">
    <source>
        <dbReference type="ARBA" id="ARBA00022741"/>
    </source>
</evidence>
<sequence length="439" mass="50047">MTRTVLPDTIKEQMKTVTHFELLFTDVLGREKSMSITEQEIWEIIKEGQGFDGSSIQGFVRLHESDLMADVRFRSFRKLPASLSSNGHEIGIFFCDIKTTDGKPFEGDPRQCLKRALRKAKRMGYDFFVGPELEFFIFPDDKTPEPLDYGGYFDAVQNPIVIEAVDTLKKIGIHVECSHSEVAPSQYEIDVKYADALTMADQVMLIKRVIKSIAHKHGKYATFLPKPIFGENGSGMHTHMSLFRKGHNAFFDGRHPMNLSVLSRRFMAGILKYVPEFTLVTNQLVNSYKRIVPGFEAPCYVSWGRKNRSSLVRVPGYREGKEKATRIELRSPDPACNPYLAFAVMLAAGLEGIKNASEPPSPTGRNVYQMTEKERKDAGITTLPENLYEAIKIAEKSNLLRRILGEHIFTKLLENRRIEWNHYKSQVTSYELEKFFAVL</sequence>
<proteinExistence type="inferred from homology"/>
<gene>
    <name evidence="10" type="ORF">COT25_03295</name>
</gene>
<feature type="domain" description="GS catalytic" evidence="9">
    <location>
        <begin position="109"/>
        <end position="439"/>
    </location>
</feature>